<evidence type="ECO:0000313" key="2">
    <source>
        <dbReference type="Proteomes" id="UP000308760"/>
    </source>
</evidence>
<dbReference type="EMBL" id="STGY01000074">
    <property type="protein sequence ID" value="THV35594.1"/>
    <property type="molecule type" value="Genomic_DNA"/>
</dbReference>
<gene>
    <name evidence="1" type="ORF">FAB82_23290</name>
</gene>
<accession>A0A4S8Q5Q8</accession>
<evidence type="ECO:0008006" key="3">
    <source>
        <dbReference type="Google" id="ProtNLM"/>
    </source>
</evidence>
<dbReference type="AlphaFoldDB" id="A0A4S8Q5Q8"/>
<name>A0A4S8Q5Q8_9ACTN</name>
<keyword evidence="2" id="KW-1185">Reference proteome</keyword>
<reference evidence="1 2" key="2">
    <citation type="submission" date="2019-05" db="EMBL/GenBank/DDBJ databases">
        <title>Glycomyces buryatensis sp. nov.</title>
        <authorList>
            <person name="Nikitina E."/>
        </authorList>
    </citation>
    <scope>NUCLEOTIDE SEQUENCE [LARGE SCALE GENOMIC DNA]</scope>
    <source>
        <strain evidence="1 2">18</strain>
    </source>
</reference>
<comment type="caution">
    <text evidence="1">The sequence shown here is derived from an EMBL/GenBank/DDBJ whole genome shotgun (WGS) entry which is preliminary data.</text>
</comment>
<dbReference type="InterPro" id="IPR036689">
    <property type="entry name" value="ESAT-6-like_sf"/>
</dbReference>
<dbReference type="OrthoDB" id="5219697at2"/>
<dbReference type="SUPFAM" id="SSF140453">
    <property type="entry name" value="EsxAB dimer-like"/>
    <property type="match status" value="1"/>
</dbReference>
<reference evidence="2" key="1">
    <citation type="submission" date="2019-04" db="EMBL/GenBank/DDBJ databases">
        <title>Nocardioides xinjiangensis sp. nov.</title>
        <authorList>
            <person name="Liu S."/>
        </authorList>
    </citation>
    <scope>NUCLEOTIDE SEQUENCE [LARGE SCALE GENOMIC DNA]</scope>
    <source>
        <strain evidence="2">18</strain>
    </source>
</reference>
<organism evidence="1 2">
    <name type="scientific">Glycomyces buryatensis</name>
    <dbReference type="NCBI Taxonomy" id="2570927"/>
    <lineage>
        <taxon>Bacteria</taxon>
        <taxon>Bacillati</taxon>
        <taxon>Actinomycetota</taxon>
        <taxon>Actinomycetes</taxon>
        <taxon>Glycomycetales</taxon>
        <taxon>Glycomycetaceae</taxon>
        <taxon>Glycomyces</taxon>
    </lineage>
</organism>
<protein>
    <recommendedName>
        <fullName evidence="3">WXG100 family type VII secretion target</fullName>
    </recommendedName>
</protein>
<evidence type="ECO:0000313" key="1">
    <source>
        <dbReference type="EMBL" id="THV35594.1"/>
    </source>
</evidence>
<dbReference type="Proteomes" id="UP000308760">
    <property type="component" value="Unassembled WGS sequence"/>
</dbReference>
<sequence>MGMIQVEGARLRSSAGKMRGFASDASDIAPDPERECDAADRANAGFMTAEALQAIAKDLKDDMKELNEHWEGTAELLTDIADDWDGVDDDQAKAFDTIGGDLGGFTVPTIAGGA</sequence>
<proteinExistence type="predicted"/>